<protein>
    <submittedName>
        <fullName evidence="2">Uncharacterized protein</fullName>
    </submittedName>
</protein>
<organism evidence="2 3">
    <name type="scientific">Catenuloplanes niger</name>
    <dbReference type="NCBI Taxonomy" id="587534"/>
    <lineage>
        <taxon>Bacteria</taxon>
        <taxon>Bacillati</taxon>
        <taxon>Actinomycetota</taxon>
        <taxon>Actinomycetes</taxon>
        <taxon>Micromonosporales</taxon>
        <taxon>Micromonosporaceae</taxon>
        <taxon>Catenuloplanes</taxon>
    </lineage>
</organism>
<feature type="region of interest" description="Disordered" evidence="1">
    <location>
        <begin position="1"/>
        <end position="23"/>
    </location>
</feature>
<keyword evidence="3" id="KW-1185">Reference proteome</keyword>
<evidence type="ECO:0000313" key="3">
    <source>
        <dbReference type="Proteomes" id="UP001183629"/>
    </source>
</evidence>
<dbReference type="Proteomes" id="UP001183629">
    <property type="component" value="Unassembled WGS sequence"/>
</dbReference>
<dbReference type="EMBL" id="JAVDYC010000001">
    <property type="protein sequence ID" value="MDR7320165.1"/>
    <property type="molecule type" value="Genomic_DNA"/>
</dbReference>
<evidence type="ECO:0000313" key="2">
    <source>
        <dbReference type="EMBL" id="MDR7320165.1"/>
    </source>
</evidence>
<comment type="caution">
    <text evidence="2">The sequence shown here is derived from an EMBL/GenBank/DDBJ whole genome shotgun (WGS) entry which is preliminary data.</text>
</comment>
<evidence type="ECO:0000256" key="1">
    <source>
        <dbReference type="SAM" id="MobiDB-lite"/>
    </source>
</evidence>
<gene>
    <name evidence="2" type="ORF">J2S44_000415</name>
</gene>
<sequence length="74" mass="7989">MNRATTGRPLRRLTAPPTTKITWSGPAGSPARVIFAVSAPNVRRRTPAAYSVLAMTLIRAIRHGVSPGRFHIGQ</sequence>
<name>A0AAE3ZK75_9ACTN</name>
<dbReference type="RefSeq" id="WP_310408477.1">
    <property type="nucleotide sequence ID" value="NZ_JAVDYC010000001.1"/>
</dbReference>
<reference evidence="2 3" key="1">
    <citation type="submission" date="2023-07" db="EMBL/GenBank/DDBJ databases">
        <title>Sequencing the genomes of 1000 actinobacteria strains.</title>
        <authorList>
            <person name="Klenk H.-P."/>
        </authorList>
    </citation>
    <scope>NUCLEOTIDE SEQUENCE [LARGE SCALE GENOMIC DNA]</scope>
    <source>
        <strain evidence="2 3">DSM 44711</strain>
    </source>
</reference>
<dbReference type="AlphaFoldDB" id="A0AAE3ZK75"/>
<accession>A0AAE3ZK75</accession>
<proteinExistence type="predicted"/>